<sequence>MAESGQPAEALVHLQRSVELNPALV</sequence>
<name>A0A382SIL0_9ZZZZ</name>
<dbReference type="AlphaFoldDB" id="A0A382SIL0"/>
<gene>
    <name evidence="1" type="ORF">METZ01_LOCUS362517</name>
</gene>
<evidence type="ECO:0000313" key="1">
    <source>
        <dbReference type="EMBL" id="SVD09663.1"/>
    </source>
</evidence>
<proteinExistence type="predicted"/>
<reference evidence="1" key="1">
    <citation type="submission" date="2018-05" db="EMBL/GenBank/DDBJ databases">
        <authorList>
            <person name="Lanie J.A."/>
            <person name="Ng W.-L."/>
            <person name="Kazmierczak K.M."/>
            <person name="Andrzejewski T.M."/>
            <person name="Davidsen T.M."/>
            <person name="Wayne K.J."/>
            <person name="Tettelin H."/>
            <person name="Glass J.I."/>
            <person name="Rusch D."/>
            <person name="Podicherti R."/>
            <person name="Tsui H.-C.T."/>
            <person name="Winkler M.E."/>
        </authorList>
    </citation>
    <scope>NUCLEOTIDE SEQUENCE</scope>
</reference>
<protein>
    <recommendedName>
        <fullName evidence="2">Tetratricopeptide repeat protein</fullName>
    </recommendedName>
</protein>
<evidence type="ECO:0008006" key="2">
    <source>
        <dbReference type="Google" id="ProtNLM"/>
    </source>
</evidence>
<dbReference type="EMBL" id="UINC01129342">
    <property type="protein sequence ID" value="SVD09663.1"/>
    <property type="molecule type" value="Genomic_DNA"/>
</dbReference>
<organism evidence="1">
    <name type="scientific">marine metagenome</name>
    <dbReference type="NCBI Taxonomy" id="408172"/>
    <lineage>
        <taxon>unclassified sequences</taxon>
        <taxon>metagenomes</taxon>
        <taxon>ecological metagenomes</taxon>
    </lineage>
</organism>
<accession>A0A382SIL0</accession>